<evidence type="ECO:0000256" key="5">
    <source>
        <dbReference type="SAM" id="MobiDB-lite"/>
    </source>
</evidence>
<dbReference type="EMBL" id="KQ964421">
    <property type="protein sequence ID" value="KXN74672.1"/>
    <property type="molecule type" value="Genomic_DNA"/>
</dbReference>
<dbReference type="STRING" id="796925.A0A137PI51"/>
<dbReference type="GO" id="GO:0016020">
    <property type="term" value="C:membrane"/>
    <property type="evidence" value="ECO:0007669"/>
    <property type="project" value="UniProtKB-SubCell"/>
</dbReference>
<evidence type="ECO:0000256" key="6">
    <source>
        <dbReference type="SAM" id="Phobius"/>
    </source>
</evidence>
<organism evidence="7 8">
    <name type="scientific">Conidiobolus coronatus (strain ATCC 28846 / CBS 209.66 / NRRL 28638)</name>
    <name type="common">Delacroixia coronata</name>
    <dbReference type="NCBI Taxonomy" id="796925"/>
    <lineage>
        <taxon>Eukaryota</taxon>
        <taxon>Fungi</taxon>
        <taxon>Fungi incertae sedis</taxon>
        <taxon>Zoopagomycota</taxon>
        <taxon>Entomophthoromycotina</taxon>
        <taxon>Entomophthoromycetes</taxon>
        <taxon>Entomophthorales</taxon>
        <taxon>Ancylistaceae</taxon>
        <taxon>Conidiobolus</taxon>
    </lineage>
</organism>
<keyword evidence="4 6" id="KW-0472">Membrane</keyword>
<dbReference type="AlphaFoldDB" id="A0A137PI51"/>
<dbReference type="GO" id="GO:0005794">
    <property type="term" value="C:Golgi apparatus"/>
    <property type="evidence" value="ECO:0007669"/>
    <property type="project" value="TreeGrafter"/>
</dbReference>
<feature type="transmembrane region" description="Helical" evidence="6">
    <location>
        <begin position="100"/>
        <end position="123"/>
    </location>
</feature>
<dbReference type="InterPro" id="IPR013861">
    <property type="entry name" value="TMEM115/Pdh1/Rbl19"/>
</dbReference>
<feature type="transmembrane region" description="Helical" evidence="6">
    <location>
        <begin position="25"/>
        <end position="44"/>
    </location>
</feature>
<evidence type="ECO:0000313" key="7">
    <source>
        <dbReference type="EMBL" id="KXN74672.1"/>
    </source>
</evidence>
<gene>
    <name evidence="7" type="ORF">CONCODRAFT_76744</name>
</gene>
<keyword evidence="8" id="KW-1185">Reference proteome</keyword>
<feature type="transmembrane region" description="Helical" evidence="6">
    <location>
        <begin position="171"/>
        <end position="188"/>
    </location>
</feature>
<dbReference type="OMA" id="WATLFPS"/>
<evidence type="ECO:0000256" key="4">
    <source>
        <dbReference type="ARBA" id="ARBA00023136"/>
    </source>
</evidence>
<evidence type="ECO:0000256" key="1">
    <source>
        <dbReference type="ARBA" id="ARBA00004141"/>
    </source>
</evidence>
<keyword evidence="3 6" id="KW-1133">Transmembrane helix</keyword>
<dbReference type="FunFam" id="1.20.1540.10:FF:000004">
    <property type="entry name" value="Transmembrane protein 115"/>
    <property type="match status" value="1"/>
</dbReference>
<feature type="transmembrane region" description="Helical" evidence="6">
    <location>
        <begin position="194"/>
        <end position="212"/>
    </location>
</feature>
<dbReference type="SMART" id="SM01160">
    <property type="entry name" value="DUF1751"/>
    <property type="match status" value="1"/>
</dbReference>
<reference evidence="7 8" key="1">
    <citation type="journal article" date="2015" name="Genome Biol. Evol.">
        <title>Phylogenomic analyses indicate that early fungi evolved digesting cell walls of algal ancestors of land plants.</title>
        <authorList>
            <person name="Chang Y."/>
            <person name="Wang S."/>
            <person name="Sekimoto S."/>
            <person name="Aerts A.L."/>
            <person name="Choi C."/>
            <person name="Clum A."/>
            <person name="LaButti K.M."/>
            <person name="Lindquist E.A."/>
            <person name="Yee Ngan C."/>
            <person name="Ohm R.A."/>
            <person name="Salamov A.A."/>
            <person name="Grigoriev I.V."/>
            <person name="Spatafora J.W."/>
            <person name="Berbee M.L."/>
        </authorList>
    </citation>
    <scope>NUCLEOTIDE SEQUENCE [LARGE SCALE GENOMIC DNA]</scope>
    <source>
        <strain evidence="7 8">NRRL 28638</strain>
    </source>
</reference>
<name>A0A137PI51_CONC2</name>
<evidence type="ECO:0000313" key="8">
    <source>
        <dbReference type="Proteomes" id="UP000070444"/>
    </source>
</evidence>
<evidence type="ECO:0008006" key="9">
    <source>
        <dbReference type="Google" id="ProtNLM"/>
    </source>
</evidence>
<dbReference type="InterPro" id="IPR035952">
    <property type="entry name" value="Rhomboid-like_sf"/>
</dbReference>
<evidence type="ECO:0000256" key="2">
    <source>
        <dbReference type="ARBA" id="ARBA00022692"/>
    </source>
</evidence>
<dbReference type="GO" id="GO:0006890">
    <property type="term" value="P:retrograde vesicle-mediated transport, Golgi to endoplasmic reticulum"/>
    <property type="evidence" value="ECO:0007669"/>
    <property type="project" value="InterPro"/>
</dbReference>
<dbReference type="PANTHER" id="PTHR13377:SF3">
    <property type="entry name" value="TRANSMEMBRANE PROTEIN 115"/>
    <property type="match status" value="1"/>
</dbReference>
<evidence type="ECO:0000256" key="3">
    <source>
        <dbReference type="ARBA" id="ARBA00022989"/>
    </source>
</evidence>
<dbReference type="Proteomes" id="UP000070444">
    <property type="component" value="Unassembled WGS sequence"/>
</dbReference>
<dbReference type="SUPFAM" id="SSF144091">
    <property type="entry name" value="Rhomboid-like"/>
    <property type="match status" value="1"/>
</dbReference>
<feature type="transmembrane region" description="Helical" evidence="6">
    <location>
        <begin position="64"/>
        <end position="88"/>
    </location>
</feature>
<comment type="subcellular location">
    <subcellularLocation>
        <location evidence="1">Membrane</location>
        <topology evidence="1">Multi-pass membrane protein</topology>
    </subcellularLocation>
</comment>
<accession>A0A137PI51</accession>
<proteinExistence type="predicted"/>
<keyword evidence="2 6" id="KW-0812">Transmembrane</keyword>
<protein>
    <recommendedName>
        <fullName evidence="9">DUF1751-domain-containing protein</fullName>
    </recommendedName>
</protein>
<dbReference type="Pfam" id="PF08551">
    <property type="entry name" value="DUF1751"/>
    <property type="match status" value="1"/>
</dbReference>
<feature type="compositionally biased region" description="Low complexity" evidence="5">
    <location>
        <begin position="280"/>
        <end position="296"/>
    </location>
</feature>
<sequence length="333" mass="38555">MPPSIIAPKVGILYLFKNVPKFTKIINITIVLIPIIYLILKSLFNIELTIEFTPIGFFKRPWTLFTFPFFQPDILSIIFLPLIHFISCKYFEPQWTSKELLFFWFFINASSALATSFVYSVAYTIKQKPEDYEQIVIKGLLPTLAAFTVAYKQAIPEYKIKLFKNFIGFKLKQLPGLFLIIILIRSLILRSFQYLVISWFGIFISWVYLRFFKVQDSIRGDRSETFSFISFFPTIMRPPLKILSNSIYALLVKLRLCRPIHRISSLDLESGQFPSRAVFPSLSSPTSSTTPVESSTQDYDRRRAMALKALDERLKTSQLSPILESKSNPDETN</sequence>
<dbReference type="OrthoDB" id="73612at2759"/>
<feature type="region of interest" description="Disordered" evidence="5">
    <location>
        <begin position="279"/>
        <end position="299"/>
    </location>
</feature>
<dbReference type="PANTHER" id="PTHR13377">
    <property type="entry name" value="PLACENTAL PROTEIN 6"/>
    <property type="match status" value="1"/>
</dbReference>